<gene>
    <name evidence="4" type="ORF">WR25_24520</name>
</gene>
<feature type="compositionally biased region" description="Acidic residues" evidence="2">
    <location>
        <begin position="197"/>
        <end position="209"/>
    </location>
</feature>
<dbReference type="Proteomes" id="UP000218231">
    <property type="component" value="Unassembled WGS sequence"/>
</dbReference>
<dbReference type="GO" id="GO:0005524">
    <property type="term" value="F:ATP binding"/>
    <property type="evidence" value="ECO:0007669"/>
    <property type="project" value="InterPro"/>
</dbReference>
<feature type="compositionally biased region" description="Acidic residues" evidence="2">
    <location>
        <begin position="180"/>
        <end position="190"/>
    </location>
</feature>
<dbReference type="Gene3D" id="1.10.1420.10">
    <property type="match status" value="1"/>
</dbReference>
<comment type="similarity">
    <text evidence="1">Belongs to the DNA mismatch repair MutS family.</text>
</comment>
<dbReference type="PANTHER" id="PTHR11361">
    <property type="entry name" value="DNA MISMATCH REPAIR PROTEIN MUTS FAMILY MEMBER"/>
    <property type="match status" value="1"/>
</dbReference>
<feature type="compositionally biased region" description="Acidic residues" evidence="2">
    <location>
        <begin position="11"/>
        <end position="22"/>
    </location>
</feature>
<dbReference type="GO" id="GO:0140664">
    <property type="term" value="F:ATP-dependent DNA damage sensor activity"/>
    <property type="evidence" value="ECO:0007669"/>
    <property type="project" value="InterPro"/>
</dbReference>
<dbReference type="SUPFAM" id="SSF48334">
    <property type="entry name" value="DNA repair protein MutS, domain III"/>
    <property type="match status" value="1"/>
</dbReference>
<evidence type="ECO:0000313" key="4">
    <source>
        <dbReference type="EMBL" id="PAV82265.1"/>
    </source>
</evidence>
<comment type="caution">
    <text evidence="4">The sequence shown here is derived from an EMBL/GenBank/DDBJ whole genome shotgun (WGS) entry which is preliminary data.</text>
</comment>
<dbReference type="PANTHER" id="PTHR11361:SF20">
    <property type="entry name" value="MUTS PROTEIN HOMOLOG 5"/>
    <property type="match status" value="1"/>
</dbReference>
<dbReference type="InterPro" id="IPR045076">
    <property type="entry name" value="MutS"/>
</dbReference>
<dbReference type="GO" id="GO:0051026">
    <property type="term" value="P:chiasma assembly"/>
    <property type="evidence" value="ECO:0007669"/>
    <property type="project" value="TreeGrafter"/>
</dbReference>
<keyword evidence="5" id="KW-1185">Reference proteome</keyword>
<dbReference type="EMBL" id="LIAE01007072">
    <property type="protein sequence ID" value="PAV82265.1"/>
    <property type="molecule type" value="Genomic_DNA"/>
</dbReference>
<evidence type="ECO:0000256" key="1">
    <source>
        <dbReference type="ARBA" id="ARBA00006271"/>
    </source>
</evidence>
<feature type="compositionally biased region" description="Basic and acidic residues" evidence="2">
    <location>
        <begin position="23"/>
        <end position="47"/>
    </location>
</feature>
<dbReference type="GO" id="GO:0005634">
    <property type="term" value="C:nucleus"/>
    <property type="evidence" value="ECO:0007669"/>
    <property type="project" value="TreeGrafter"/>
</dbReference>
<evidence type="ECO:0000256" key="2">
    <source>
        <dbReference type="SAM" id="MobiDB-lite"/>
    </source>
</evidence>
<dbReference type="InterPro" id="IPR036187">
    <property type="entry name" value="DNA_mismatch_repair_MutS_sf"/>
</dbReference>
<accession>A0A2A2L865</accession>
<dbReference type="InterPro" id="IPR007696">
    <property type="entry name" value="DNA_mismatch_repair_MutS_core"/>
</dbReference>
<feature type="region of interest" description="Disordered" evidence="2">
    <location>
        <begin position="1"/>
        <end position="47"/>
    </location>
</feature>
<proteinExistence type="inferred from homology"/>
<feature type="domain" description="DNA mismatch repair protein MutS core" evidence="3">
    <location>
        <begin position="308"/>
        <end position="382"/>
    </location>
</feature>
<sequence>MGEPSDRGEVETENIGDDEEEMVEVKKEKERRETERTEAAEQRRAERAVDQEGEHILLAISYNGGHFGAAIYDQLTATIQLLRDCSESSDFRLIESLIVQTRPTVILACRSQDLNLLRWLARNFSDERTNEFITTGETGEGEGDDHNAGQLDTNEIGGESGERLDPAAFSRSCSLRANDENEEEGMEVEGEEHGQNGEDDEADDIDDDQQWSKPKLVTIVNSSYKYEKAVQRIKELFESEESSDKLQTLTRFRIDLESRNMVRAFGALLRYMDATRIGVQNEPLTVRSPVSVVKTLVLEELMEIDRNTFLALDIFAPTRRQEAGYRSILAGEAKKKATLFGLVNRCKSTPGRAMLRHWFEHPILNREILRKRQRAVSFFTHDCYADITSNIFSRA</sequence>
<dbReference type="GO" id="GO:0030983">
    <property type="term" value="F:mismatched DNA binding"/>
    <property type="evidence" value="ECO:0007669"/>
    <property type="project" value="InterPro"/>
</dbReference>
<organism evidence="4 5">
    <name type="scientific">Diploscapter pachys</name>
    <dbReference type="NCBI Taxonomy" id="2018661"/>
    <lineage>
        <taxon>Eukaryota</taxon>
        <taxon>Metazoa</taxon>
        <taxon>Ecdysozoa</taxon>
        <taxon>Nematoda</taxon>
        <taxon>Chromadorea</taxon>
        <taxon>Rhabditida</taxon>
        <taxon>Rhabditina</taxon>
        <taxon>Rhabditomorpha</taxon>
        <taxon>Rhabditoidea</taxon>
        <taxon>Rhabditidae</taxon>
        <taxon>Diploscapter</taxon>
    </lineage>
</organism>
<dbReference type="AlphaFoldDB" id="A0A2A2L865"/>
<evidence type="ECO:0000313" key="5">
    <source>
        <dbReference type="Proteomes" id="UP000218231"/>
    </source>
</evidence>
<evidence type="ECO:0000259" key="3">
    <source>
        <dbReference type="Pfam" id="PF05192"/>
    </source>
</evidence>
<feature type="region of interest" description="Disordered" evidence="2">
    <location>
        <begin position="177"/>
        <end position="211"/>
    </location>
</feature>
<dbReference type="OrthoDB" id="5877212at2759"/>
<dbReference type="Pfam" id="PF05192">
    <property type="entry name" value="MutS_III"/>
    <property type="match status" value="1"/>
</dbReference>
<dbReference type="GO" id="GO:0006298">
    <property type="term" value="P:mismatch repair"/>
    <property type="evidence" value="ECO:0007669"/>
    <property type="project" value="InterPro"/>
</dbReference>
<feature type="compositionally biased region" description="Basic and acidic residues" evidence="2">
    <location>
        <begin position="1"/>
        <end position="10"/>
    </location>
</feature>
<protein>
    <recommendedName>
        <fullName evidence="3">DNA mismatch repair protein MutS core domain-containing protein</fullName>
    </recommendedName>
</protein>
<feature type="region of interest" description="Disordered" evidence="2">
    <location>
        <begin position="134"/>
        <end position="165"/>
    </location>
</feature>
<reference evidence="4 5" key="1">
    <citation type="journal article" date="2017" name="Curr. Biol.">
        <title>Genome architecture and evolution of a unichromosomal asexual nematode.</title>
        <authorList>
            <person name="Fradin H."/>
            <person name="Zegar C."/>
            <person name="Gutwein M."/>
            <person name="Lucas J."/>
            <person name="Kovtun M."/>
            <person name="Corcoran D."/>
            <person name="Baugh L.R."/>
            <person name="Kiontke K."/>
            <person name="Gunsalus K."/>
            <person name="Fitch D.H."/>
            <person name="Piano F."/>
        </authorList>
    </citation>
    <scope>NUCLEOTIDE SEQUENCE [LARGE SCALE GENOMIC DNA]</scope>
    <source>
        <strain evidence="4">PF1309</strain>
    </source>
</reference>
<name>A0A2A2L865_9BILA</name>
<dbReference type="STRING" id="2018661.A0A2A2L865"/>